<keyword evidence="7" id="KW-1185">Reference proteome</keyword>
<evidence type="ECO:0000256" key="1">
    <source>
        <dbReference type="ARBA" id="ARBA00022679"/>
    </source>
</evidence>
<evidence type="ECO:0000313" key="6">
    <source>
        <dbReference type="EMBL" id="MDO3397133.1"/>
    </source>
</evidence>
<dbReference type="SMART" id="SM00387">
    <property type="entry name" value="HATPase_c"/>
    <property type="match status" value="1"/>
</dbReference>
<gene>
    <name evidence="6" type="ORF">QWJ41_15505</name>
</gene>
<keyword evidence="1 6" id="KW-0808">Transferase</keyword>
<evidence type="ECO:0000256" key="2">
    <source>
        <dbReference type="ARBA" id="ARBA00022777"/>
    </source>
</evidence>
<dbReference type="InterPro" id="IPR005467">
    <property type="entry name" value="His_kinase_dom"/>
</dbReference>
<dbReference type="InterPro" id="IPR050482">
    <property type="entry name" value="Sensor_HK_TwoCompSys"/>
</dbReference>
<dbReference type="GO" id="GO:0016301">
    <property type="term" value="F:kinase activity"/>
    <property type="evidence" value="ECO:0007669"/>
    <property type="project" value="UniProtKB-KW"/>
</dbReference>
<feature type="transmembrane region" description="Helical" evidence="4">
    <location>
        <begin position="13"/>
        <end position="37"/>
    </location>
</feature>
<protein>
    <submittedName>
        <fullName evidence="6">Histidine kinase</fullName>
    </submittedName>
</protein>
<dbReference type="PROSITE" id="PS50109">
    <property type="entry name" value="HIS_KIN"/>
    <property type="match status" value="1"/>
</dbReference>
<dbReference type="InterPro" id="IPR011712">
    <property type="entry name" value="Sig_transdc_His_kin_sub3_dim/P"/>
</dbReference>
<dbReference type="PANTHER" id="PTHR24421">
    <property type="entry name" value="NITRATE/NITRITE SENSOR PROTEIN NARX-RELATED"/>
    <property type="match status" value="1"/>
</dbReference>
<dbReference type="InterPro" id="IPR036890">
    <property type="entry name" value="HATPase_C_sf"/>
</dbReference>
<dbReference type="Pfam" id="PF07730">
    <property type="entry name" value="HisKA_3"/>
    <property type="match status" value="1"/>
</dbReference>
<evidence type="ECO:0000313" key="7">
    <source>
        <dbReference type="Proteomes" id="UP001168363"/>
    </source>
</evidence>
<name>A0ABT8TT54_9ACTN</name>
<dbReference type="EMBL" id="JAULSC010000017">
    <property type="protein sequence ID" value="MDO3397133.1"/>
    <property type="molecule type" value="Genomic_DNA"/>
</dbReference>
<dbReference type="Gene3D" id="3.30.565.10">
    <property type="entry name" value="Histidine kinase-like ATPase, C-terminal domain"/>
    <property type="match status" value="1"/>
</dbReference>
<evidence type="ECO:0000256" key="3">
    <source>
        <dbReference type="ARBA" id="ARBA00023012"/>
    </source>
</evidence>
<organism evidence="6 7">
    <name type="scientific">Nocardioides cremeus</name>
    <dbReference type="NCBI Taxonomy" id="3058044"/>
    <lineage>
        <taxon>Bacteria</taxon>
        <taxon>Bacillati</taxon>
        <taxon>Actinomycetota</taxon>
        <taxon>Actinomycetes</taxon>
        <taxon>Propionibacteriales</taxon>
        <taxon>Nocardioidaceae</taxon>
        <taxon>Nocardioides</taxon>
    </lineage>
</organism>
<dbReference type="SUPFAM" id="SSF55874">
    <property type="entry name" value="ATPase domain of HSP90 chaperone/DNA topoisomerase II/histidine kinase"/>
    <property type="match status" value="1"/>
</dbReference>
<keyword evidence="4" id="KW-0472">Membrane</keyword>
<dbReference type="Proteomes" id="UP001168363">
    <property type="component" value="Unassembled WGS sequence"/>
</dbReference>
<dbReference type="CDD" id="cd16917">
    <property type="entry name" value="HATPase_UhpB-NarQ-NarX-like"/>
    <property type="match status" value="1"/>
</dbReference>
<keyword evidence="4" id="KW-1133">Transmembrane helix</keyword>
<evidence type="ECO:0000259" key="5">
    <source>
        <dbReference type="PROSITE" id="PS50109"/>
    </source>
</evidence>
<comment type="caution">
    <text evidence="6">The sequence shown here is derived from an EMBL/GenBank/DDBJ whole genome shotgun (WGS) entry which is preliminary data.</text>
</comment>
<evidence type="ECO:0000256" key="4">
    <source>
        <dbReference type="SAM" id="Phobius"/>
    </source>
</evidence>
<dbReference type="RefSeq" id="WP_302709304.1">
    <property type="nucleotide sequence ID" value="NZ_JAULSC010000017.1"/>
</dbReference>
<dbReference type="InterPro" id="IPR003594">
    <property type="entry name" value="HATPase_dom"/>
</dbReference>
<proteinExistence type="predicted"/>
<keyword evidence="4" id="KW-0812">Transmembrane</keyword>
<keyword evidence="2 6" id="KW-0418">Kinase</keyword>
<dbReference type="Gene3D" id="1.20.5.1930">
    <property type="match status" value="1"/>
</dbReference>
<sequence>MATEQMERDADELVVLLVGLAVGSLVLFLVVVLPLALTLGRRVQHAEQGRARLLRHVLLASDLERRRIAAVLHDGVVQDLAGMGYALPAVAAALPPEAEAPGVRGVLDRLTDLVCDDVSKLRQLLVDIHPPDLDGDGLASSVQELVANEATAGAIEAEVRVAADLGLTSDAARLAYRVVREGVRNVVKHAQAEHVSVDIGRSGGLVLVRVSDDGRGPVPGRDAEAEGHLGLRLLRDAVRDLGGRLDLASVAPVGTELSAAFPASLSTR</sequence>
<accession>A0ABT8TT54</accession>
<dbReference type="Pfam" id="PF02518">
    <property type="entry name" value="HATPase_c"/>
    <property type="match status" value="1"/>
</dbReference>
<keyword evidence="3" id="KW-0902">Two-component regulatory system</keyword>
<feature type="domain" description="Histidine kinase" evidence="5">
    <location>
        <begin position="108"/>
        <end position="265"/>
    </location>
</feature>
<reference evidence="6" key="1">
    <citation type="submission" date="2023-06" db="EMBL/GenBank/DDBJ databases">
        <title>Genome sequence of Nocardioides sp. SOB44.</title>
        <authorList>
            <person name="Zhang G."/>
        </authorList>
    </citation>
    <scope>NUCLEOTIDE SEQUENCE</scope>
    <source>
        <strain evidence="6">SOB44</strain>
    </source>
</reference>